<sequence length="471" mass="51434">MALVIAATESPTSGEFLYNKAYIYRINTVAALGGILFGFDTAIISGTIHFFSQHFRLNDLQTGWAVGCISLGAALGALVSGRLSDRYGRKKMLLFSALLFAVTGVGTGWANTFPLFVTFRMLSGVAIGCAALVCPIYVAEMAPAFLRGRLVSFYQLAVTLGVLMAYLANYGLLDTGDDNWRWMFSSQSVPALLFFFGLFFVSESPRWLISRQQETDARQVLARIGGRAYAEAESKAIRASFSTAIKDGWRFLFRKEVFHIVLIGIVIAFSSQLGGPLVAYAPEIFKQVGVAEDSAFLQSVILGLILCVFTFVAIATIDKAGRKRLLLSGSALLAVDILALALTFYFQLSGYWALLFILVFIAGYAATIGPVTWVVLSEIFPNRIRGSAMALATLSLWVANFLVIGSFPVLKSQFGMPLTFGLYAVLLLLYFIFIALTVPETKGKSLEEIERLLTKKTSSVWPIGQEKKANG</sequence>
<feature type="transmembrane region" description="Helical" evidence="8">
    <location>
        <begin position="388"/>
        <end position="408"/>
    </location>
</feature>
<evidence type="ECO:0000259" key="9">
    <source>
        <dbReference type="PROSITE" id="PS50850"/>
    </source>
</evidence>
<protein>
    <submittedName>
        <fullName evidence="10">Sugar porter family MFS transporter</fullName>
    </submittedName>
</protein>
<dbReference type="PANTHER" id="PTHR48020:SF12">
    <property type="entry name" value="PROTON MYO-INOSITOL COTRANSPORTER"/>
    <property type="match status" value="1"/>
</dbReference>
<feature type="transmembrane region" description="Helical" evidence="8">
    <location>
        <begin position="352"/>
        <end position="376"/>
    </location>
</feature>
<keyword evidence="4 8" id="KW-0812">Transmembrane</keyword>
<dbReference type="Gene3D" id="1.20.1250.20">
    <property type="entry name" value="MFS general substrate transporter like domains"/>
    <property type="match status" value="2"/>
</dbReference>
<dbReference type="PROSITE" id="PS00216">
    <property type="entry name" value="SUGAR_TRANSPORT_1"/>
    <property type="match status" value="2"/>
</dbReference>
<dbReference type="Proteomes" id="UP001596106">
    <property type="component" value="Unassembled WGS sequence"/>
</dbReference>
<dbReference type="PANTHER" id="PTHR48020">
    <property type="entry name" value="PROTON MYO-INOSITOL COTRANSPORTER"/>
    <property type="match status" value="1"/>
</dbReference>
<dbReference type="NCBIfam" id="TIGR00879">
    <property type="entry name" value="SP"/>
    <property type="match status" value="1"/>
</dbReference>
<dbReference type="InterPro" id="IPR036259">
    <property type="entry name" value="MFS_trans_sf"/>
</dbReference>
<feature type="transmembrane region" description="Helical" evidence="8">
    <location>
        <begin position="29"/>
        <end position="51"/>
    </location>
</feature>
<evidence type="ECO:0000256" key="5">
    <source>
        <dbReference type="ARBA" id="ARBA00022989"/>
    </source>
</evidence>
<dbReference type="InterPro" id="IPR005829">
    <property type="entry name" value="Sugar_transporter_CS"/>
</dbReference>
<feature type="domain" description="Major facilitator superfamily (MFS) profile" evidence="9">
    <location>
        <begin position="26"/>
        <end position="442"/>
    </location>
</feature>
<feature type="transmembrane region" description="Helical" evidence="8">
    <location>
        <begin position="420"/>
        <end position="438"/>
    </location>
</feature>
<feature type="transmembrane region" description="Helical" evidence="8">
    <location>
        <begin position="92"/>
        <end position="110"/>
    </location>
</feature>
<dbReference type="InterPro" id="IPR020846">
    <property type="entry name" value="MFS_dom"/>
</dbReference>
<dbReference type="PROSITE" id="PS00217">
    <property type="entry name" value="SUGAR_TRANSPORT_2"/>
    <property type="match status" value="1"/>
</dbReference>
<reference evidence="11" key="1">
    <citation type="journal article" date="2019" name="Int. J. Syst. Evol. Microbiol.">
        <title>The Global Catalogue of Microorganisms (GCM) 10K type strain sequencing project: providing services to taxonomists for standard genome sequencing and annotation.</title>
        <authorList>
            <consortium name="The Broad Institute Genomics Platform"/>
            <consortium name="The Broad Institute Genome Sequencing Center for Infectious Disease"/>
            <person name="Wu L."/>
            <person name="Ma J."/>
        </authorList>
    </citation>
    <scope>NUCLEOTIDE SEQUENCE [LARGE SCALE GENOMIC DNA]</scope>
    <source>
        <strain evidence="11">CCUG 55250</strain>
    </source>
</reference>
<feature type="transmembrane region" description="Helical" evidence="8">
    <location>
        <begin position="326"/>
        <end position="346"/>
    </location>
</feature>
<evidence type="ECO:0000256" key="7">
    <source>
        <dbReference type="RuleBase" id="RU003346"/>
    </source>
</evidence>
<feature type="transmembrane region" description="Helical" evidence="8">
    <location>
        <begin position="63"/>
        <end position="80"/>
    </location>
</feature>
<feature type="transmembrane region" description="Helical" evidence="8">
    <location>
        <begin position="295"/>
        <end position="314"/>
    </location>
</feature>
<feature type="transmembrane region" description="Helical" evidence="8">
    <location>
        <begin position="150"/>
        <end position="168"/>
    </location>
</feature>
<dbReference type="PRINTS" id="PR00171">
    <property type="entry name" value="SUGRTRNSPORT"/>
</dbReference>
<feature type="transmembrane region" description="Helical" evidence="8">
    <location>
        <begin position="116"/>
        <end position="138"/>
    </location>
</feature>
<dbReference type="SUPFAM" id="SSF103473">
    <property type="entry name" value="MFS general substrate transporter"/>
    <property type="match status" value="1"/>
</dbReference>
<dbReference type="RefSeq" id="WP_379850582.1">
    <property type="nucleotide sequence ID" value="NZ_JBHSMA010000015.1"/>
</dbReference>
<evidence type="ECO:0000256" key="2">
    <source>
        <dbReference type="ARBA" id="ARBA00010992"/>
    </source>
</evidence>
<feature type="transmembrane region" description="Helical" evidence="8">
    <location>
        <begin position="257"/>
        <end position="275"/>
    </location>
</feature>
<evidence type="ECO:0000313" key="11">
    <source>
        <dbReference type="Proteomes" id="UP001596106"/>
    </source>
</evidence>
<accession>A0ABW0IH01</accession>
<organism evidence="10 11">
    <name type="scientific">Larkinella bovis</name>
    <dbReference type="NCBI Taxonomy" id="683041"/>
    <lineage>
        <taxon>Bacteria</taxon>
        <taxon>Pseudomonadati</taxon>
        <taxon>Bacteroidota</taxon>
        <taxon>Cytophagia</taxon>
        <taxon>Cytophagales</taxon>
        <taxon>Spirosomataceae</taxon>
        <taxon>Larkinella</taxon>
    </lineage>
</organism>
<evidence type="ECO:0000256" key="8">
    <source>
        <dbReference type="SAM" id="Phobius"/>
    </source>
</evidence>
<keyword evidence="5 8" id="KW-1133">Transmembrane helix</keyword>
<gene>
    <name evidence="10" type="ORF">ACFPMF_25730</name>
</gene>
<proteinExistence type="inferred from homology"/>
<dbReference type="Pfam" id="PF00083">
    <property type="entry name" value="Sugar_tr"/>
    <property type="match status" value="1"/>
</dbReference>
<comment type="similarity">
    <text evidence="2 7">Belongs to the major facilitator superfamily. Sugar transporter (TC 2.A.1.1) family.</text>
</comment>
<dbReference type="PROSITE" id="PS50850">
    <property type="entry name" value="MFS"/>
    <property type="match status" value="1"/>
</dbReference>
<evidence type="ECO:0000313" key="10">
    <source>
        <dbReference type="EMBL" id="MFC5412751.1"/>
    </source>
</evidence>
<evidence type="ECO:0000256" key="3">
    <source>
        <dbReference type="ARBA" id="ARBA00022448"/>
    </source>
</evidence>
<keyword evidence="11" id="KW-1185">Reference proteome</keyword>
<dbReference type="InterPro" id="IPR050814">
    <property type="entry name" value="Myo-inositol_Transporter"/>
</dbReference>
<keyword evidence="3 7" id="KW-0813">Transport</keyword>
<evidence type="ECO:0000256" key="4">
    <source>
        <dbReference type="ARBA" id="ARBA00022692"/>
    </source>
</evidence>
<comment type="subcellular location">
    <subcellularLocation>
        <location evidence="1">Membrane</location>
        <topology evidence="1">Multi-pass membrane protein</topology>
    </subcellularLocation>
</comment>
<feature type="transmembrane region" description="Helical" evidence="8">
    <location>
        <begin position="180"/>
        <end position="201"/>
    </location>
</feature>
<evidence type="ECO:0000256" key="6">
    <source>
        <dbReference type="ARBA" id="ARBA00023136"/>
    </source>
</evidence>
<keyword evidence="6 8" id="KW-0472">Membrane</keyword>
<comment type="caution">
    <text evidence="10">The sequence shown here is derived from an EMBL/GenBank/DDBJ whole genome shotgun (WGS) entry which is preliminary data.</text>
</comment>
<dbReference type="EMBL" id="JBHSMA010000015">
    <property type="protein sequence ID" value="MFC5412751.1"/>
    <property type="molecule type" value="Genomic_DNA"/>
</dbReference>
<evidence type="ECO:0000256" key="1">
    <source>
        <dbReference type="ARBA" id="ARBA00004141"/>
    </source>
</evidence>
<name>A0ABW0IH01_9BACT</name>
<dbReference type="InterPro" id="IPR003663">
    <property type="entry name" value="Sugar/inositol_transpt"/>
</dbReference>
<dbReference type="InterPro" id="IPR005828">
    <property type="entry name" value="MFS_sugar_transport-like"/>
</dbReference>